<feature type="transmembrane region" description="Helical" evidence="1">
    <location>
        <begin position="108"/>
        <end position="127"/>
    </location>
</feature>
<feature type="transmembrane region" description="Helical" evidence="1">
    <location>
        <begin position="134"/>
        <end position="151"/>
    </location>
</feature>
<dbReference type="EMBL" id="JBHMBW010000011">
    <property type="protein sequence ID" value="MFB9624242.1"/>
    <property type="molecule type" value="Genomic_DNA"/>
</dbReference>
<gene>
    <name evidence="2" type="ORF">ACFFSA_14240</name>
</gene>
<feature type="transmembrane region" description="Helical" evidence="1">
    <location>
        <begin position="21"/>
        <end position="39"/>
    </location>
</feature>
<comment type="caution">
    <text evidence="2">The sequence shown here is derived from an EMBL/GenBank/DDBJ whole genome shotgun (WGS) entry which is preliminary data.</text>
</comment>
<evidence type="ECO:0008006" key="4">
    <source>
        <dbReference type="Google" id="ProtNLM"/>
    </source>
</evidence>
<name>A0ABV5RY21_9ACTN</name>
<dbReference type="Proteomes" id="UP001589532">
    <property type="component" value="Unassembled WGS sequence"/>
</dbReference>
<feature type="transmembrane region" description="Helical" evidence="1">
    <location>
        <begin position="79"/>
        <end position="102"/>
    </location>
</feature>
<keyword evidence="3" id="KW-1185">Reference proteome</keyword>
<reference evidence="2 3" key="1">
    <citation type="submission" date="2024-09" db="EMBL/GenBank/DDBJ databases">
        <authorList>
            <person name="Sun Q."/>
            <person name="Mori K."/>
        </authorList>
    </citation>
    <scope>NUCLEOTIDE SEQUENCE [LARGE SCALE GENOMIC DNA]</scope>
    <source>
        <strain evidence="2 3">JCM 3143</strain>
    </source>
</reference>
<dbReference type="RefSeq" id="WP_344988690.1">
    <property type="nucleotide sequence ID" value="NZ_BAAAXV010000002.1"/>
</dbReference>
<accession>A0ABV5RY21</accession>
<keyword evidence="1" id="KW-0472">Membrane</keyword>
<keyword evidence="1" id="KW-1133">Transmembrane helix</keyword>
<evidence type="ECO:0000256" key="1">
    <source>
        <dbReference type="SAM" id="Phobius"/>
    </source>
</evidence>
<sequence>MIVDGRPASPDAPPHARMARAAVAGLLPMAVFIATYLVAPVLDAVIGLGEPAMMSMLVVLPGAVSWASLHLFRVRPAWPVAIIGALFVAALLRPAYVVAVLLSESLSLFAWGVFLLVGVIAYSAAALVASARSWAVRAAVPLVLLAVVYWLT</sequence>
<proteinExistence type="predicted"/>
<evidence type="ECO:0000313" key="3">
    <source>
        <dbReference type="Proteomes" id="UP001589532"/>
    </source>
</evidence>
<protein>
    <recommendedName>
        <fullName evidence="4">Sensor histidine kinase</fullName>
    </recommendedName>
</protein>
<evidence type="ECO:0000313" key="2">
    <source>
        <dbReference type="EMBL" id="MFB9624242.1"/>
    </source>
</evidence>
<feature type="transmembrane region" description="Helical" evidence="1">
    <location>
        <begin position="51"/>
        <end position="72"/>
    </location>
</feature>
<keyword evidence="1" id="KW-0812">Transmembrane</keyword>
<organism evidence="2 3">
    <name type="scientific">Nonomuraea helvata</name>
    <dbReference type="NCBI Taxonomy" id="37484"/>
    <lineage>
        <taxon>Bacteria</taxon>
        <taxon>Bacillati</taxon>
        <taxon>Actinomycetota</taxon>
        <taxon>Actinomycetes</taxon>
        <taxon>Streptosporangiales</taxon>
        <taxon>Streptosporangiaceae</taxon>
        <taxon>Nonomuraea</taxon>
    </lineage>
</organism>